<comment type="similarity">
    <text evidence="4">Belongs to the HIPP family.</text>
</comment>
<reference evidence="7 8" key="1">
    <citation type="journal article" date="2022" name="Nat. Plants">
        <title>Genomes of leafy and leafless Platanthera orchids illuminate the evolution of mycoheterotrophy.</title>
        <authorList>
            <person name="Li M.H."/>
            <person name="Liu K.W."/>
            <person name="Li Z."/>
            <person name="Lu H.C."/>
            <person name="Ye Q.L."/>
            <person name="Zhang D."/>
            <person name="Wang J.Y."/>
            <person name="Li Y.F."/>
            <person name="Zhong Z.M."/>
            <person name="Liu X."/>
            <person name="Yu X."/>
            <person name="Liu D.K."/>
            <person name="Tu X.D."/>
            <person name="Liu B."/>
            <person name="Hao Y."/>
            <person name="Liao X.Y."/>
            <person name="Jiang Y.T."/>
            <person name="Sun W.H."/>
            <person name="Chen J."/>
            <person name="Chen Y.Q."/>
            <person name="Ai Y."/>
            <person name="Zhai J.W."/>
            <person name="Wu S.S."/>
            <person name="Zhou Z."/>
            <person name="Hsiao Y.Y."/>
            <person name="Wu W.L."/>
            <person name="Chen Y.Y."/>
            <person name="Lin Y.F."/>
            <person name="Hsu J.L."/>
            <person name="Li C.Y."/>
            <person name="Wang Z.W."/>
            <person name="Zhao X."/>
            <person name="Zhong W.Y."/>
            <person name="Ma X.K."/>
            <person name="Ma L."/>
            <person name="Huang J."/>
            <person name="Chen G.Z."/>
            <person name="Huang M.Z."/>
            <person name="Huang L."/>
            <person name="Peng D.H."/>
            <person name="Luo Y.B."/>
            <person name="Zou S.Q."/>
            <person name="Chen S.P."/>
            <person name="Lan S."/>
            <person name="Tsai W.C."/>
            <person name="Van de Peer Y."/>
            <person name="Liu Z.J."/>
        </authorList>
    </citation>
    <scope>NUCLEOTIDE SEQUENCE [LARGE SCALE GENOMIC DNA]</scope>
    <source>
        <strain evidence="7">Lor288</strain>
    </source>
</reference>
<comment type="caution">
    <text evidence="7">The sequence shown here is derived from an EMBL/GenBank/DDBJ whole genome shotgun (WGS) entry which is preliminary data.</text>
</comment>
<keyword evidence="8" id="KW-1185">Reference proteome</keyword>
<dbReference type="Gene3D" id="3.30.70.100">
    <property type="match status" value="1"/>
</dbReference>
<feature type="compositionally biased region" description="Polar residues" evidence="5">
    <location>
        <begin position="287"/>
        <end position="303"/>
    </location>
</feature>
<feature type="region of interest" description="Disordered" evidence="5">
    <location>
        <begin position="88"/>
        <end position="130"/>
    </location>
</feature>
<dbReference type="Pfam" id="PF00403">
    <property type="entry name" value="HMA"/>
    <property type="match status" value="1"/>
</dbReference>
<feature type="compositionally biased region" description="Gly residues" evidence="5">
    <location>
        <begin position="269"/>
        <end position="284"/>
    </location>
</feature>
<keyword evidence="3" id="KW-0449">Lipoprotein</keyword>
<keyword evidence="2" id="KW-0479">Metal-binding</keyword>
<dbReference type="CDD" id="cd00371">
    <property type="entry name" value="HMA"/>
    <property type="match status" value="1"/>
</dbReference>
<evidence type="ECO:0000259" key="6">
    <source>
        <dbReference type="PROSITE" id="PS50846"/>
    </source>
</evidence>
<dbReference type="PANTHER" id="PTHR45868:SF93">
    <property type="entry name" value="OS12G0144600 PROTEIN"/>
    <property type="match status" value="1"/>
</dbReference>
<organism evidence="7 8">
    <name type="scientific">Platanthera guangdongensis</name>
    <dbReference type="NCBI Taxonomy" id="2320717"/>
    <lineage>
        <taxon>Eukaryota</taxon>
        <taxon>Viridiplantae</taxon>
        <taxon>Streptophyta</taxon>
        <taxon>Embryophyta</taxon>
        <taxon>Tracheophyta</taxon>
        <taxon>Spermatophyta</taxon>
        <taxon>Magnoliopsida</taxon>
        <taxon>Liliopsida</taxon>
        <taxon>Asparagales</taxon>
        <taxon>Orchidaceae</taxon>
        <taxon>Orchidoideae</taxon>
        <taxon>Orchideae</taxon>
        <taxon>Orchidinae</taxon>
        <taxon>Platanthera</taxon>
    </lineage>
</organism>
<keyword evidence="1" id="KW-0488">Methylation</keyword>
<sequence>MSKEDDIKFLKIQTCVLKVNIHCDGCKQKVKKLLHKVDGVFQTSIDAEQGRVTVSGDVDPAELVKKLNKAGKYAEVLHQNGANNNAQLQKAQQNTPKAQQQNNKDCGKTPKGGGAIVGGGGGKAQKGQQTSFPQLQQMKGFKDMKLPQLKDLKLPFHKDPKSVKFTLPPEGGGDDGSDYDDFDDDDDDFDDDDLDEFDSFDADFDDDFRNLKLKPGSAQPNASNGIPMMPDNKNGKKGGGVEIPVQIKGMNRNNDPKNGKKGAGNQSQVGGGKNAGKAGGGGGAAQDTKNAGSNGNPKPNGNISKKGGGAGGGGGGKNEAASAAAATVGAPFRPPANFQPGMNVGQMGLMPPSGHLSGAVQGLPAGMAPQGYYPSGGMPAMTPEMMASAAAACPGNPYQQQYMAALMLQQQQQQQQRMMMMNSQDRGYPPMMGYPRPPPPAMYVPQAQPYGEPYTNYFSDENANSCSIM</sequence>
<dbReference type="InterPro" id="IPR036163">
    <property type="entry name" value="HMA_dom_sf"/>
</dbReference>
<name>A0ABR2MDW8_9ASPA</name>
<evidence type="ECO:0000313" key="8">
    <source>
        <dbReference type="Proteomes" id="UP001412067"/>
    </source>
</evidence>
<dbReference type="Proteomes" id="UP001412067">
    <property type="component" value="Unassembled WGS sequence"/>
</dbReference>
<feature type="compositionally biased region" description="Gly residues" evidence="5">
    <location>
        <begin position="306"/>
        <end position="317"/>
    </location>
</feature>
<feature type="region of interest" description="Disordered" evidence="5">
    <location>
        <begin position="153"/>
        <end position="319"/>
    </location>
</feature>
<evidence type="ECO:0000313" key="7">
    <source>
        <dbReference type="EMBL" id="KAK8961163.1"/>
    </source>
</evidence>
<accession>A0ABR2MDW8</accession>
<evidence type="ECO:0000256" key="3">
    <source>
        <dbReference type="ARBA" id="ARBA00023289"/>
    </source>
</evidence>
<feature type="compositionally biased region" description="Polar residues" evidence="5">
    <location>
        <begin position="95"/>
        <end position="104"/>
    </location>
</feature>
<dbReference type="PROSITE" id="PS50846">
    <property type="entry name" value="HMA_2"/>
    <property type="match status" value="1"/>
</dbReference>
<feature type="domain" description="HMA" evidence="6">
    <location>
        <begin position="12"/>
        <end position="75"/>
    </location>
</feature>
<gene>
    <name evidence="7" type="ORF">KSP40_PGU000688</name>
</gene>
<dbReference type="EMBL" id="JBBWWR010000010">
    <property type="protein sequence ID" value="KAK8961163.1"/>
    <property type="molecule type" value="Genomic_DNA"/>
</dbReference>
<proteinExistence type="inferred from homology"/>
<feature type="compositionally biased region" description="Gly residues" evidence="5">
    <location>
        <begin position="110"/>
        <end position="124"/>
    </location>
</feature>
<evidence type="ECO:0000256" key="2">
    <source>
        <dbReference type="ARBA" id="ARBA00022723"/>
    </source>
</evidence>
<dbReference type="SUPFAM" id="SSF55008">
    <property type="entry name" value="HMA, heavy metal-associated domain"/>
    <property type="match status" value="1"/>
</dbReference>
<feature type="compositionally biased region" description="Acidic residues" evidence="5">
    <location>
        <begin position="172"/>
        <end position="206"/>
    </location>
</feature>
<evidence type="ECO:0000256" key="1">
    <source>
        <dbReference type="ARBA" id="ARBA00022481"/>
    </source>
</evidence>
<dbReference type="PANTHER" id="PTHR45868">
    <property type="entry name" value="HEAVY METAL-ASSOCIATED ISOPRENYLATED PLANT PROTEIN 33-RELATED"/>
    <property type="match status" value="1"/>
</dbReference>
<protein>
    <recommendedName>
        <fullName evidence="6">HMA domain-containing protein</fullName>
    </recommendedName>
</protein>
<evidence type="ECO:0000256" key="4">
    <source>
        <dbReference type="ARBA" id="ARBA00024045"/>
    </source>
</evidence>
<dbReference type="InterPro" id="IPR006121">
    <property type="entry name" value="HMA_dom"/>
</dbReference>
<feature type="compositionally biased region" description="Basic and acidic residues" evidence="5">
    <location>
        <begin position="153"/>
        <end position="162"/>
    </location>
</feature>
<evidence type="ECO:0000256" key="5">
    <source>
        <dbReference type="SAM" id="MobiDB-lite"/>
    </source>
</evidence>
<keyword evidence="3" id="KW-0636">Prenylation</keyword>